<gene>
    <name evidence="1" type="ORF">MsAc7_06760</name>
</gene>
<name>A0AA96V273_9EURY</name>
<reference evidence="1 2" key="1">
    <citation type="submission" date="2023-07" db="EMBL/GenBank/DDBJ databases">
        <title>Closed genoem sequence of Methanosarcinaceae archaeon Ac7.</title>
        <authorList>
            <person name="Poehlein A."/>
            <person name="Protasov E."/>
            <person name="Platt K."/>
            <person name="Reeh H."/>
            <person name="Daniel R."/>
            <person name="Brune A."/>
        </authorList>
    </citation>
    <scope>NUCLEOTIDE SEQUENCE [LARGE SCALE GENOMIC DNA]</scope>
    <source>
        <strain evidence="1 2">Ac7</strain>
    </source>
</reference>
<protein>
    <recommendedName>
        <fullName evidence="3">DUF2283 domain-containing protein</fullName>
    </recommendedName>
</protein>
<dbReference type="Proteomes" id="UP001303587">
    <property type="component" value="Chromosome"/>
</dbReference>
<dbReference type="EMBL" id="CP131060">
    <property type="protein sequence ID" value="WNY25134.1"/>
    <property type="molecule type" value="Genomic_DNA"/>
</dbReference>
<organism evidence="1 2">
    <name type="scientific">Methanolapillus millepedarum</name>
    <dbReference type="NCBI Taxonomy" id="3028296"/>
    <lineage>
        <taxon>Archaea</taxon>
        <taxon>Methanobacteriati</taxon>
        <taxon>Methanobacteriota</taxon>
        <taxon>Stenosarchaea group</taxon>
        <taxon>Methanomicrobia</taxon>
        <taxon>Methanosarcinales</taxon>
        <taxon>Methanosarcinaceae</taxon>
        <taxon>Methanolapillus</taxon>
    </lineage>
</organism>
<accession>A0AA96V273</accession>
<evidence type="ECO:0000313" key="2">
    <source>
        <dbReference type="Proteomes" id="UP001303587"/>
    </source>
</evidence>
<dbReference type="AlphaFoldDB" id="A0AA96V273"/>
<keyword evidence="2" id="KW-1185">Reference proteome</keyword>
<evidence type="ECO:0000313" key="1">
    <source>
        <dbReference type="EMBL" id="WNY25134.1"/>
    </source>
</evidence>
<evidence type="ECO:0008006" key="3">
    <source>
        <dbReference type="Google" id="ProtNLM"/>
    </source>
</evidence>
<sequence>MGGVLISMKNIELSPDSIKYDIECDCMSVRIMDGKYEFSMEVGDVVLDFGKDLIDGNIIPLSLEIVDASVIFKCQKNSLSEKSLKNMSVQLKISKEQISIFIQLTTLFRNEKMQKTVNISDMNRLNIPDIDLAIV</sequence>
<proteinExistence type="predicted"/>